<name>A0A5E4W1F4_9BURK</name>
<dbReference type="AlphaFoldDB" id="A0A5E4W1F4"/>
<dbReference type="Gene3D" id="3.10.450.50">
    <property type="match status" value="1"/>
</dbReference>
<dbReference type="Proteomes" id="UP000384354">
    <property type="component" value="Unassembled WGS sequence"/>
</dbReference>
<proteinExistence type="predicted"/>
<dbReference type="Pfam" id="PF05494">
    <property type="entry name" value="MlaC"/>
    <property type="match status" value="1"/>
</dbReference>
<dbReference type="Gene3D" id="1.10.10.640">
    <property type="entry name" value="phospholipid-binding protein"/>
    <property type="match status" value="1"/>
</dbReference>
<sequence>MYQAIPGNQSRTKSVDQLMEDKETVNLRNRSSIQGRVNYTTANPIETHEDGMNKFLVTALSAVAFSGIGVASGAWAQASSNNPNDMVKTAVETVVKAAKADAAARDGDVAATARVVARDFLPYTDFHRTTRYAVGSKAFDAATPAQQQQVFEQFQQLLVNTFALQLSQVRGSQISFKFTPAKLTANSSDVVVGASVSGNGDNLSVAYRLAKTDKGWKIYDINMMGENVANAWLIQLYQPQFKARIAQGGIDGLITYLRDKNARFGK</sequence>
<evidence type="ECO:0000313" key="2">
    <source>
        <dbReference type="Proteomes" id="UP000384354"/>
    </source>
</evidence>
<dbReference type="EMBL" id="CABPSL010000011">
    <property type="protein sequence ID" value="VVE17659.1"/>
    <property type="molecule type" value="Genomic_DNA"/>
</dbReference>
<gene>
    <name evidence="1" type="ORF">PCE31106_02961</name>
</gene>
<accession>A0A5E4W1F4</accession>
<reference evidence="1 2" key="1">
    <citation type="submission" date="2019-08" db="EMBL/GenBank/DDBJ databases">
        <authorList>
            <person name="Peeters C."/>
        </authorList>
    </citation>
    <scope>NUCLEOTIDE SEQUENCE [LARGE SCALE GENOMIC DNA]</scope>
    <source>
        <strain evidence="1 2">LMG 31106</strain>
    </source>
</reference>
<organism evidence="1 2">
    <name type="scientific">Pandoraea cepalis</name>
    <dbReference type="NCBI Taxonomy" id="2508294"/>
    <lineage>
        <taxon>Bacteria</taxon>
        <taxon>Pseudomonadati</taxon>
        <taxon>Pseudomonadota</taxon>
        <taxon>Betaproteobacteria</taxon>
        <taxon>Burkholderiales</taxon>
        <taxon>Burkholderiaceae</taxon>
        <taxon>Pandoraea</taxon>
    </lineage>
</organism>
<dbReference type="InterPro" id="IPR008869">
    <property type="entry name" value="MlaC/ttg2D"/>
</dbReference>
<dbReference type="PANTHER" id="PTHR36573:SF1">
    <property type="entry name" value="INTERMEMBRANE PHOSPHOLIPID TRANSPORT SYSTEM BINDING PROTEIN MLAC"/>
    <property type="match status" value="1"/>
</dbReference>
<dbReference type="PANTHER" id="PTHR36573">
    <property type="entry name" value="INTERMEMBRANE PHOSPHOLIPID TRANSPORT SYSTEM BINDING PROTEIN MLAC"/>
    <property type="match status" value="1"/>
</dbReference>
<protein>
    <submittedName>
        <fullName evidence="1">ABC transporter</fullName>
    </submittedName>
</protein>
<evidence type="ECO:0000313" key="1">
    <source>
        <dbReference type="EMBL" id="VVE17659.1"/>
    </source>
</evidence>